<keyword evidence="2" id="KW-1185">Reference proteome</keyword>
<evidence type="ECO:0000313" key="2">
    <source>
        <dbReference type="Proteomes" id="UP000290289"/>
    </source>
</evidence>
<accession>A0A498HNP0</accession>
<proteinExistence type="predicted"/>
<sequence>MILRDVVKELTFLRKEHNREHGNLSEHSIYVVNGRGRLGRFYMDPPPAHLKAKANLFLPEMLMHSTCYHKIIFNF</sequence>
<dbReference type="EMBL" id="RDQH01000341">
    <property type="protein sequence ID" value="RXH73076.1"/>
    <property type="molecule type" value="Genomic_DNA"/>
</dbReference>
<comment type="caution">
    <text evidence="1">The sequence shown here is derived from an EMBL/GenBank/DDBJ whole genome shotgun (WGS) entry which is preliminary data.</text>
</comment>
<dbReference type="AlphaFoldDB" id="A0A498HNP0"/>
<protein>
    <submittedName>
        <fullName evidence="1">Uncharacterized protein</fullName>
    </submittedName>
</protein>
<evidence type="ECO:0000313" key="1">
    <source>
        <dbReference type="EMBL" id="RXH73076.1"/>
    </source>
</evidence>
<reference evidence="1 2" key="1">
    <citation type="submission" date="2018-10" db="EMBL/GenBank/DDBJ databases">
        <title>A high-quality apple genome assembly.</title>
        <authorList>
            <person name="Hu J."/>
        </authorList>
    </citation>
    <scope>NUCLEOTIDE SEQUENCE [LARGE SCALE GENOMIC DNA]</scope>
    <source>
        <strain evidence="2">cv. HFTH1</strain>
        <tissue evidence="1">Young leaf</tissue>
    </source>
</reference>
<gene>
    <name evidence="1" type="ORF">DVH24_012760</name>
</gene>
<name>A0A498HNP0_MALDO</name>
<dbReference type="Proteomes" id="UP000290289">
    <property type="component" value="Chromosome 15"/>
</dbReference>
<organism evidence="1 2">
    <name type="scientific">Malus domestica</name>
    <name type="common">Apple</name>
    <name type="synonym">Pyrus malus</name>
    <dbReference type="NCBI Taxonomy" id="3750"/>
    <lineage>
        <taxon>Eukaryota</taxon>
        <taxon>Viridiplantae</taxon>
        <taxon>Streptophyta</taxon>
        <taxon>Embryophyta</taxon>
        <taxon>Tracheophyta</taxon>
        <taxon>Spermatophyta</taxon>
        <taxon>Magnoliopsida</taxon>
        <taxon>eudicotyledons</taxon>
        <taxon>Gunneridae</taxon>
        <taxon>Pentapetalae</taxon>
        <taxon>rosids</taxon>
        <taxon>fabids</taxon>
        <taxon>Rosales</taxon>
        <taxon>Rosaceae</taxon>
        <taxon>Amygdaloideae</taxon>
        <taxon>Maleae</taxon>
        <taxon>Malus</taxon>
    </lineage>
</organism>